<dbReference type="GO" id="GO:0046210">
    <property type="term" value="P:nitric oxide catabolic process"/>
    <property type="evidence" value="ECO:0007669"/>
    <property type="project" value="TreeGrafter"/>
</dbReference>
<dbReference type="AlphaFoldDB" id="A0A1B1AGQ8"/>
<gene>
    <name evidence="7" type="ORF">ATE48_07300</name>
</gene>
<evidence type="ECO:0000256" key="5">
    <source>
        <dbReference type="RuleBase" id="RU000356"/>
    </source>
</evidence>
<dbReference type="PROSITE" id="PS01033">
    <property type="entry name" value="GLOBIN"/>
    <property type="match status" value="1"/>
</dbReference>
<sequence length="155" mass="16818">MSPEQAAEFQRSFAHVRRIGPIFAATFYRELFSVSPGLRILFGADPIEQGKHLMGALSQIVDGIDAPEVVLPFARALGARHADYGVEARHYIAFVTALTRTLRHELAEEFTPSVREAWAAAITLVSQTMMDAARSARVLEPGIACPVGGSDPSIL</sequence>
<dbReference type="InterPro" id="IPR000971">
    <property type="entry name" value="Globin"/>
</dbReference>
<protein>
    <recommendedName>
        <fullName evidence="6">Globin domain-containing protein</fullName>
    </recommendedName>
</protein>
<dbReference type="InterPro" id="IPR009050">
    <property type="entry name" value="Globin-like_sf"/>
</dbReference>
<keyword evidence="4" id="KW-0408">Iron</keyword>
<dbReference type="KEGG" id="cbot:ATE48_07300"/>
<comment type="similarity">
    <text evidence="5">Belongs to the globin family.</text>
</comment>
<evidence type="ECO:0000256" key="4">
    <source>
        <dbReference type="ARBA" id="ARBA00023004"/>
    </source>
</evidence>
<reference evidence="7 8" key="1">
    <citation type="submission" date="2015-11" db="EMBL/GenBank/DDBJ databases">
        <title>Whole-Genome Sequence of Candidatus Oderbacter manganicum from the National Park Lower Oder Valley, Germany.</title>
        <authorList>
            <person name="Braun B."/>
            <person name="Liere K."/>
            <person name="Szewzyk U."/>
        </authorList>
    </citation>
    <scope>NUCLEOTIDE SEQUENCE [LARGE SCALE GENOMIC DNA]</scope>
    <source>
        <strain evidence="7 8">OTSz_A_272</strain>
    </source>
</reference>
<keyword evidence="5" id="KW-0813">Transport</keyword>
<dbReference type="EMBL" id="CP013244">
    <property type="protein sequence ID" value="ANP45737.1"/>
    <property type="molecule type" value="Genomic_DNA"/>
</dbReference>
<dbReference type="RefSeq" id="WP_066769556.1">
    <property type="nucleotide sequence ID" value="NZ_CP013244.1"/>
</dbReference>
<dbReference type="PANTHER" id="PTHR43396:SF3">
    <property type="entry name" value="FLAVOHEMOPROTEIN"/>
    <property type="match status" value="1"/>
</dbReference>
<dbReference type="GO" id="GO:0071949">
    <property type="term" value="F:FAD binding"/>
    <property type="evidence" value="ECO:0007669"/>
    <property type="project" value="TreeGrafter"/>
</dbReference>
<name>A0A1B1AGQ8_9PROT</name>
<dbReference type="InParanoid" id="A0A1B1AGQ8"/>
<evidence type="ECO:0000259" key="6">
    <source>
        <dbReference type="PROSITE" id="PS01033"/>
    </source>
</evidence>
<evidence type="ECO:0000313" key="7">
    <source>
        <dbReference type="EMBL" id="ANP45737.1"/>
    </source>
</evidence>
<dbReference type="SUPFAM" id="SSF46458">
    <property type="entry name" value="Globin-like"/>
    <property type="match status" value="1"/>
</dbReference>
<proteinExistence type="inferred from homology"/>
<dbReference type="Gene3D" id="1.10.490.10">
    <property type="entry name" value="Globins"/>
    <property type="match status" value="1"/>
</dbReference>
<dbReference type="GO" id="GO:0046872">
    <property type="term" value="F:metal ion binding"/>
    <property type="evidence" value="ECO:0007669"/>
    <property type="project" value="UniProtKB-KW"/>
</dbReference>
<evidence type="ECO:0000256" key="3">
    <source>
        <dbReference type="ARBA" id="ARBA00022723"/>
    </source>
</evidence>
<keyword evidence="1 5" id="KW-0349">Heme</keyword>
<dbReference type="STRING" id="1759059.ATE48_07300"/>
<keyword evidence="2 5" id="KW-0561">Oxygen transport</keyword>
<keyword evidence="8" id="KW-1185">Reference proteome</keyword>
<dbReference type="PANTHER" id="PTHR43396">
    <property type="entry name" value="FLAVOHEMOPROTEIN"/>
    <property type="match status" value="1"/>
</dbReference>
<accession>A0A1B1AGQ8</accession>
<dbReference type="GO" id="GO:0019825">
    <property type="term" value="F:oxygen binding"/>
    <property type="evidence" value="ECO:0007669"/>
    <property type="project" value="InterPro"/>
</dbReference>
<dbReference type="Pfam" id="PF00042">
    <property type="entry name" value="Globin"/>
    <property type="match status" value="1"/>
</dbReference>
<evidence type="ECO:0000313" key="8">
    <source>
        <dbReference type="Proteomes" id="UP000092498"/>
    </source>
</evidence>
<feature type="domain" description="Globin" evidence="6">
    <location>
        <begin position="1"/>
        <end position="134"/>
    </location>
</feature>
<dbReference type="GO" id="GO:0071500">
    <property type="term" value="P:cellular response to nitrosative stress"/>
    <property type="evidence" value="ECO:0007669"/>
    <property type="project" value="TreeGrafter"/>
</dbReference>
<dbReference type="GO" id="GO:0005344">
    <property type="term" value="F:oxygen carrier activity"/>
    <property type="evidence" value="ECO:0007669"/>
    <property type="project" value="UniProtKB-KW"/>
</dbReference>
<evidence type="ECO:0000256" key="2">
    <source>
        <dbReference type="ARBA" id="ARBA00022621"/>
    </source>
</evidence>
<dbReference type="GO" id="GO:0020037">
    <property type="term" value="F:heme binding"/>
    <property type="evidence" value="ECO:0007669"/>
    <property type="project" value="InterPro"/>
</dbReference>
<organism evidence="7 8">
    <name type="scientific">Candidatus Viadribacter manganicus</name>
    <dbReference type="NCBI Taxonomy" id="1759059"/>
    <lineage>
        <taxon>Bacteria</taxon>
        <taxon>Pseudomonadati</taxon>
        <taxon>Pseudomonadota</taxon>
        <taxon>Alphaproteobacteria</taxon>
        <taxon>Hyphomonadales</taxon>
        <taxon>Hyphomonadaceae</taxon>
        <taxon>Candidatus Viadribacter</taxon>
    </lineage>
</organism>
<evidence type="ECO:0000256" key="1">
    <source>
        <dbReference type="ARBA" id="ARBA00022617"/>
    </source>
</evidence>
<keyword evidence="3" id="KW-0479">Metal-binding</keyword>
<dbReference type="OrthoDB" id="9786134at2"/>
<dbReference type="Proteomes" id="UP000092498">
    <property type="component" value="Chromosome"/>
</dbReference>
<dbReference type="GO" id="GO:0008941">
    <property type="term" value="F:nitric oxide dioxygenase NAD(P)H activity"/>
    <property type="evidence" value="ECO:0007669"/>
    <property type="project" value="TreeGrafter"/>
</dbReference>
<dbReference type="InterPro" id="IPR012292">
    <property type="entry name" value="Globin/Proto"/>
</dbReference>